<evidence type="ECO:0000313" key="1">
    <source>
        <dbReference type="Proteomes" id="UP001652625"/>
    </source>
</evidence>
<dbReference type="InterPro" id="IPR038881">
    <property type="entry name" value="Yae1-like"/>
</dbReference>
<proteinExistence type="predicted"/>
<keyword evidence="1" id="KW-1185">Reference proteome</keyword>
<accession>A0ABM4CVQ1</accession>
<dbReference type="GeneID" id="100205256"/>
<dbReference type="RefSeq" id="XP_065666022.1">
    <property type="nucleotide sequence ID" value="XM_065809950.1"/>
</dbReference>
<name>A0ABM4CVQ1_HYDVU</name>
<dbReference type="PANTHER" id="PTHR18829">
    <property type="entry name" value="PROTEIN YAE1 HOMOLOG"/>
    <property type="match status" value="1"/>
</dbReference>
<sequence length="218" mass="25442">MQFPNKEDIEQDINLEDNFLYLKRQHFAIGYSDGVMAGKEYILQNSFNQSFINSAKWFQNIAIYRGVFSALLFQLQKRSCPINILTKLEDLLFKLEVFENSEFHLDFLKESLSKEISIKDVQPVIKPFDEVNIDIISESIKNLYNIDSLQPSYNNYKTEPTSLLLDISSEGMCLTKETELSRLKRNDIFLLMKCVFDELKPFLEISQYNAVKDYLSIA</sequence>
<gene>
    <name evidence="2 3 4 5" type="primary">LOC100205256</name>
</gene>
<dbReference type="RefSeq" id="XP_065666020.1">
    <property type="nucleotide sequence ID" value="XM_065809948.1"/>
</dbReference>
<evidence type="ECO:0000313" key="5">
    <source>
        <dbReference type="RefSeq" id="XP_065666022.1"/>
    </source>
</evidence>
<dbReference type="RefSeq" id="XP_065666019.1">
    <property type="nucleotide sequence ID" value="XM_065809947.1"/>
</dbReference>
<protein>
    <submittedName>
        <fullName evidence="2 3">Uncharacterized protein LOC100205256</fullName>
    </submittedName>
</protein>
<evidence type="ECO:0000313" key="2">
    <source>
        <dbReference type="RefSeq" id="XP_065666019.1"/>
    </source>
</evidence>
<dbReference type="Proteomes" id="UP001652625">
    <property type="component" value="Chromosome 11"/>
</dbReference>
<dbReference type="RefSeq" id="XP_065666021.1">
    <property type="nucleotide sequence ID" value="XM_065809949.1"/>
</dbReference>
<evidence type="ECO:0000313" key="3">
    <source>
        <dbReference type="RefSeq" id="XP_065666020.1"/>
    </source>
</evidence>
<reference evidence="2 3" key="1">
    <citation type="submission" date="2025-05" db="UniProtKB">
        <authorList>
            <consortium name="RefSeq"/>
        </authorList>
    </citation>
    <scope>IDENTIFICATION</scope>
</reference>
<evidence type="ECO:0000313" key="4">
    <source>
        <dbReference type="RefSeq" id="XP_065666021.1"/>
    </source>
</evidence>
<dbReference type="PANTHER" id="PTHR18829:SF0">
    <property type="entry name" value="PROTEIN YAE1 HOMOLOG"/>
    <property type="match status" value="1"/>
</dbReference>
<organism evidence="1 2">
    <name type="scientific">Hydra vulgaris</name>
    <name type="common">Hydra</name>
    <name type="synonym">Hydra attenuata</name>
    <dbReference type="NCBI Taxonomy" id="6087"/>
    <lineage>
        <taxon>Eukaryota</taxon>
        <taxon>Metazoa</taxon>
        <taxon>Cnidaria</taxon>
        <taxon>Hydrozoa</taxon>
        <taxon>Hydroidolina</taxon>
        <taxon>Anthoathecata</taxon>
        <taxon>Aplanulata</taxon>
        <taxon>Hydridae</taxon>
        <taxon>Hydra</taxon>
    </lineage>
</organism>